<evidence type="ECO:0000313" key="1">
    <source>
        <dbReference type="EMBL" id="MBX39491.1"/>
    </source>
</evidence>
<reference evidence="1" key="1">
    <citation type="submission" date="2018-02" db="EMBL/GenBank/DDBJ databases">
        <title>Rhizophora mucronata_Transcriptome.</title>
        <authorList>
            <person name="Meera S.P."/>
            <person name="Sreeshan A."/>
            <person name="Augustine A."/>
        </authorList>
    </citation>
    <scope>NUCLEOTIDE SEQUENCE</scope>
    <source>
        <tissue evidence="1">Leaf</tissue>
    </source>
</reference>
<dbReference type="EMBL" id="GGEC01059007">
    <property type="protein sequence ID" value="MBX39491.1"/>
    <property type="molecule type" value="Transcribed_RNA"/>
</dbReference>
<sequence length="24" mass="2694">MNFHSLLDYALGHIDIEGGLSMIF</sequence>
<name>A0A2P2NAI3_RHIMU</name>
<dbReference type="AlphaFoldDB" id="A0A2P2NAI3"/>
<proteinExistence type="predicted"/>
<organism evidence="1">
    <name type="scientific">Rhizophora mucronata</name>
    <name type="common">Asiatic mangrove</name>
    <dbReference type="NCBI Taxonomy" id="61149"/>
    <lineage>
        <taxon>Eukaryota</taxon>
        <taxon>Viridiplantae</taxon>
        <taxon>Streptophyta</taxon>
        <taxon>Embryophyta</taxon>
        <taxon>Tracheophyta</taxon>
        <taxon>Spermatophyta</taxon>
        <taxon>Magnoliopsida</taxon>
        <taxon>eudicotyledons</taxon>
        <taxon>Gunneridae</taxon>
        <taxon>Pentapetalae</taxon>
        <taxon>rosids</taxon>
        <taxon>fabids</taxon>
        <taxon>Malpighiales</taxon>
        <taxon>Rhizophoraceae</taxon>
        <taxon>Rhizophora</taxon>
    </lineage>
</organism>
<accession>A0A2P2NAI3</accession>
<protein>
    <submittedName>
        <fullName evidence="1">Uncharacterized protein</fullName>
    </submittedName>
</protein>